<dbReference type="SMART" id="SM00448">
    <property type="entry name" value="REC"/>
    <property type="match status" value="1"/>
</dbReference>
<sequence length="134" mass="15488">MIEALVPKFETVMIIDDNIIDLYIASRMITQNNFGKKVLLYTAPEEAMKYLQDHQDNIAELPQILFVDIYMPLMSGFEFLEAYDKLSPVLKNYCRAYIISSTIDNEDISLSKSNTNVVSFHIKPVTKEFLDRII</sequence>
<dbReference type="InterPro" id="IPR011006">
    <property type="entry name" value="CheY-like_superfamily"/>
</dbReference>
<name>A0A434ACM7_9FLAO</name>
<keyword evidence="4" id="KW-1185">Reference proteome</keyword>
<feature type="domain" description="Response regulatory" evidence="2">
    <location>
        <begin position="11"/>
        <end position="134"/>
    </location>
</feature>
<feature type="modified residue" description="4-aspartylphosphate" evidence="1">
    <location>
        <position position="68"/>
    </location>
</feature>
<keyword evidence="1" id="KW-0597">Phosphoprotein</keyword>
<dbReference type="PROSITE" id="PS50110">
    <property type="entry name" value="RESPONSE_REGULATORY"/>
    <property type="match status" value="1"/>
</dbReference>
<dbReference type="OrthoDB" id="673128at2"/>
<dbReference type="Gene3D" id="3.40.50.2300">
    <property type="match status" value="1"/>
</dbReference>
<dbReference type="Pfam" id="PF00072">
    <property type="entry name" value="Response_reg"/>
    <property type="match status" value="1"/>
</dbReference>
<evidence type="ECO:0000313" key="4">
    <source>
        <dbReference type="Proteomes" id="UP000288102"/>
    </source>
</evidence>
<evidence type="ECO:0000259" key="2">
    <source>
        <dbReference type="PROSITE" id="PS50110"/>
    </source>
</evidence>
<organism evidence="3 4">
    <name type="scientific">Flavobacterium cupreum</name>
    <dbReference type="NCBI Taxonomy" id="2133766"/>
    <lineage>
        <taxon>Bacteria</taxon>
        <taxon>Pseudomonadati</taxon>
        <taxon>Bacteroidota</taxon>
        <taxon>Flavobacteriia</taxon>
        <taxon>Flavobacteriales</taxon>
        <taxon>Flavobacteriaceae</taxon>
        <taxon>Flavobacterium</taxon>
    </lineage>
</organism>
<dbReference type="GO" id="GO:0000160">
    <property type="term" value="P:phosphorelay signal transduction system"/>
    <property type="evidence" value="ECO:0007669"/>
    <property type="project" value="InterPro"/>
</dbReference>
<dbReference type="SUPFAM" id="SSF52172">
    <property type="entry name" value="CheY-like"/>
    <property type="match status" value="1"/>
</dbReference>
<evidence type="ECO:0000313" key="3">
    <source>
        <dbReference type="EMBL" id="RUT72127.1"/>
    </source>
</evidence>
<gene>
    <name evidence="3" type="ORF">D0817_00445</name>
</gene>
<accession>A0A434ACM7</accession>
<dbReference type="InterPro" id="IPR001789">
    <property type="entry name" value="Sig_transdc_resp-reg_receiver"/>
</dbReference>
<comment type="caution">
    <text evidence="3">The sequence shown here is derived from an EMBL/GenBank/DDBJ whole genome shotgun (WGS) entry which is preliminary data.</text>
</comment>
<dbReference type="RefSeq" id="WP_127336423.1">
    <property type="nucleotide sequence ID" value="NZ_QWDM01000001.1"/>
</dbReference>
<protein>
    <submittedName>
        <fullName evidence="3">Response regulator</fullName>
    </submittedName>
</protein>
<proteinExistence type="predicted"/>
<dbReference type="AlphaFoldDB" id="A0A434ACM7"/>
<dbReference type="EMBL" id="QWDM01000001">
    <property type="protein sequence ID" value="RUT72127.1"/>
    <property type="molecule type" value="Genomic_DNA"/>
</dbReference>
<evidence type="ECO:0000256" key="1">
    <source>
        <dbReference type="PROSITE-ProRule" id="PRU00169"/>
    </source>
</evidence>
<dbReference type="Proteomes" id="UP000288102">
    <property type="component" value="Unassembled WGS sequence"/>
</dbReference>
<reference evidence="4" key="1">
    <citation type="journal article" date="2019" name="Syst. Appl. Microbiol.">
        <title>Flavobacterium circumlabens sp. nov. and Flavobacterium cupreum sp. nov., two psychrotrophic species isolated from Antarctic environmental samples.</title>
        <authorList>
            <person name="Kralova S."/>
            <person name="Busse H.-J."/>
            <person name="Svec P."/>
            <person name="Maslanova I."/>
            <person name="Stankova E."/>
            <person name="Bartak M."/>
            <person name="Sedlacek I."/>
        </authorList>
    </citation>
    <scope>NUCLEOTIDE SEQUENCE [LARGE SCALE GENOMIC DNA]</scope>
    <source>
        <strain evidence="4">CCM 8825</strain>
    </source>
</reference>